<feature type="region of interest" description="Disordered" evidence="1">
    <location>
        <begin position="1"/>
        <end position="64"/>
    </location>
</feature>
<feature type="region of interest" description="Disordered" evidence="1">
    <location>
        <begin position="516"/>
        <end position="567"/>
    </location>
</feature>
<accession>A0A8H3FSJ1</accession>
<dbReference type="Proteomes" id="UP000664169">
    <property type="component" value="Unassembled WGS sequence"/>
</dbReference>
<feature type="compositionally biased region" description="Polar residues" evidence="1">
    <location>
        <begin position="516"/>
        <end position="558"/>
    </location>
</feature>
<feature type="region of interest" description="Disordered" evidence="1">
    <location>
        <begin position="705"/>
        <end position="781"/>
    </location>
</feature>
<sequence>MSYPSYDHSAASSIHLHNSSRRLRRQRLQSRDNSDNLVFDRGKRGSNPNQQTSESRPYDDRRQSWLGIPKDIFKRQSLQLPTSYNLDNSSDTNTRTINDLPLQTNNVNVNTSPNSFAARSARNRLAVASMAYNTAPTAMPQTSGSSQFDPYADSIVSLDQSSICHSPTWGDEKSKRKQTGWAWKKSSNSKPKQEQGHDPVVKQSKRLNKKPPSAMETQRHSASLANGVTIEAPQMERRPSSSSGSFTQAMRGFLSRRSSQTSTPETSRPTSRSRPQSSSQEPKARQLSNKLSFDRTRQEDETYVSTNTEIRTSKVASSRDYTRETAQEIPPAQATIGPAPLSTPPQSSGRESKGPTPLPKSANDLPRATSRPTSIARMFGKRDNAAGGYKYPGRNKLTREHKPRSEVNPNSNTWLSQSFNNFRGNSSAEISQENASSQNMGGYVERERRVHQQRSIARFKDEIAVKSAYDQFLTDSQLPPTPQDSSESVLVARTEPTQELRHHPVSRLGRENYQSPLEPTISNLVPHQNSARSPQVSPGQNPSARSAAGNANTNSWSPKDNIRPGPGVIQLAKFAPRNQSLPTIPQQDRHQTADSQPSPKESGVRATSALTNTSSLDDTSHNMPSTYQLPPISASSTSPMLSAFLDQSIGAQSPPALNLDNNNNVQTNGTTTRKPVPANPAPEARTLGSKKKAEFLIASENAEGLTRKTSVKKSRSDPELKVPELRIDPPPPSDLPSLDFLPELKHQPLTKPKRTSRVSFAPGSPPAPLSPSQFPIPSPTTEVARRGATGLRTTKWSSISNGPLTGADAGPPKPIAKMFVICCKCKFWHDLPSKIYEAMALPQAVSKEDDIAADLQHRKRGGSHPNQTDLPNEQVKGLEGKIFTQVKCPWCEHGMSTSCCAGWTAVIYLHERHH</sequence>
<evidence type="ECO:0000313" key="2">
    <source>
        <dbReference type="EMBL" id="CAF9928307.1"/>
    </source>
</evidence>
<feature type="compositionally biased region" description="Low complexity" evidence="1">
    <location>
        <begin position="658"/>
        <end position="672"/>
    </location>
</feature>
<feature type="region of interest" description="Disordered" evidence="1">
    <location>
        <begin position="652"/>
        <end position="691"/>
    </location>
</feature>
<feature type="compositionally biased region" description="Low complexity" evidence="1">
    <location>
        <begin position="255"/>
        <end position="281"/>
    </location>
</feature>
<dbReference type="OrthoDB" id="5386674at2759"/>
<keyword evidence="3" id="KW-1185">Reference proteome</keyword>
<name>A0A8H3FSJ1_9LECA</name>
<comment type="caution">
    <text evidence="2">The sequence shown here is derived from an EMBL/GenBank/DDBJ whole genome shotgun (WGS) entry which is preliminary data.</text>
</comment>
<feature type="compositionally biased region" description="Polar residues" evidence="1">
    <location>
        <begin position="303"/>
        <end position="316"/>
    </location>
</feature>
<feature type="compositionally biased region" description="Basic and acidic residues" evidence="1">
    <location>
        <begin position="29"/>
        <end position="43"/>
    </location>
</feature>
<evidence type="ECO:0000313" key="3">
    <source>
        <dbReference type="Proteomes" id="UP000664169"/>
    </source>
</evidence>
<feature type="compositionally biased region" description="Basic residues" evidence="1">
    <location>
        <begin position="18"/>
        <end position="28"/>
    </location>
</feature>
<feature type="compositionally biased region" description="Pro residues" evidence="1">
    <location>
        <begin position="763"/>
        <end position="778"/>
    </location>
</feature>
<gene>
    <name evidence="2" type="ORF">GOMPHAMPRED_004649</name>
</gene>
<protein>
    <submittedName>
        <fullName evidence="2">Uncharacterized protein</fullName>
    </submittedName>
</protein>
<feature type="compositionally biased region" description="Basic and acidic residues" evidence="1">
    <location>
        <begin position="191"/>
        <end position="200"/>
    </location>
</feature>
<feature type="compositionally biased region" description="Polar residues" evidence="1">
    <location>
        <begin position="608"/>
        <end position="636"/>
    </location>
</feature>
<reference evidence="2" key="1">
    <citation type="submission" date="2021-03" db="EMBL/GenBank/DDBJ databases">
        <authorList>
            <person name="Tagirdzhanova G."/>
        </authorList>
    </citation>
    <scope>NUCLEOTIDE SEQUENCE</scope>
</reference>
<feature type="region of interest" description="Disordered" evidence="1">
    <location>
        <begin position="580"/>
        <end position="636"/>
    </location>
</feature>
<dbReference type="AlphaFoldDB" id="A0A8H3FSJ1"/>
<organism evidence="2 3">
    <name type="scientific">Gomphillus americanus</name>
    <dbReference type="NCBI Taxonomy" id="1940652"/>
    <lineage>
        <taxon>Eukaryota</taxon>
        <taxon>Fungi</taxon>
        <taxon>Dikarya</taxon>
        <taxon>Ascomycota</taxon>
        <taxon>Pezizomycotina</taxon>
        <taxon>Lecanoromycetes</taxon>
        <taxon>OSLEUM clade</taxon>
        <taxon>Ostropomycetidae</taxon>
        <taxon>Ostropales</taxon>
        <taxon>Graphidaceae</taxon>
        <taxon>Gomphilloideae</taxon>
        <taxon>Gomphillus</taxon>
    </lineage>
</organism>
<evidence type="ECO:0000256" key="1">
    <source>
        <dbReference type="SAM" id="MobiDB-lite"/>
    </source>
</evidence>
<dbReference type="EMBL" id="CAJPDQ010000029">
    <property type="protein sequence ID" value="CAF9928307.1"/>
    <property type="molecule type" value="Genomic_DNA"/>
</dbReference>
<feature type="region of interest" description="Disordered" evidence="1">
    <location>
        <begin position="164"/>
        <end position="415"/>
    </location>
</feature>
<proteinExistence type="predicted"/>
<feature type="compositionally biased region" description="Basic and acidic residues" evidence="1">
    <location>
        <begin position="714"/>
        <end position="727"/>
    </location>
</feature>
<feature type="compositionally biased region" description="Polar residues" evidence="1">
    <location>
        <begin position="46"/>
        <end position="55"/>
    </location>
</feature>